<keyword evidence="2" id="KW-0540">Nuclease</keyword>
<dbReference type="InterPro" id="IPR051396">
    <property type="entry name" value="Bact_Antivir_Def_Nuclease"/>
</dbReference>
<dbReference type="InterPro" id="IPR027417">
    <property type="entry name" value="P-loop_NTPase"/>
</dbReference>
<dbReference type="InterPro" id="IPR041685">
    <property type="entry name" value="AAA_GajA/Old/RecF-like"/>
</dbReference>
<accession>A0A4R3L318</accession>
<dbReference type="EMBL" id="SMAG01000008">
    <property type="protein sequence ID" value="TCS93295.1"/>
    <property type="molecule type" value="Genomic_DNA"/>
</dbReference>
<dbReference type="RefSeq" id="WP_165875969.1">
    <property type="nucleotide sequence ID" value="NZ_SMAG01000008.1"/>
</dbReference>
<feature type="domain" description="Endonuclease GajA/Old nuclease/RecF-like AAA" evidence="1">
    <location>
        <begin position="15"/>
        <end position="397"/>
    </location>
</feature>
<dbReference type="Gene3D" id="3.40.50.300">
    <property type="entry name" value="P-loop containing nucleotide triphosphate hydrolases"/>
    <property type="match status" value="1"/>
</dbReference>
<evidence type="ECO:0000313" key="2">
    <source>
        <dbReference type="EMBL" id="TCS93295.1"/>
    </source>
</evidence>
<proteinExistence type="predicted"/>
<evidence type="ECO:0000259" key="1">
    <source>
        <dbReference type="Pfam" id="PF13175"/>
    </source>
</evidence>
<organism evidence="2 3">
    <name type="scientific">Hazenella coriacea</name>
    <dbReference type="NCBI Taxonomy" id="1179467"/>
    <lineage>
        <taxon>Bacteria</taxon>
        <taxon>Bacillati</taxon>
        <taxon>Bacillota</taxon>
        <taxon>Bacilli</taxon>
        <taxon>Bacillales</taxon>
        <taxon>Thermoactinomycetaceae</taxon>
        <taxon>Hazenella</taxon>
    </lineage>
</organism>
<evidence type="ECO:0000313" key="3">
    <source>
        <dbReference type="Proteomes" id="UP000294937"/>
    </source>
</evidence>
<dbReference type="Proteomes" id="UP000294937">
    <property type="component" value="Unassembled WGS sequence"/>
</dbReference>
<reference evidence="2 3" key="1">
    <citation type="submission" date="2019-03" db="EMBL/GenBank/DDBJ databases">
        <title>Genomic Encyclopedia of Type Strains, Phase IV (KMG-IV): sequencing the most valuable type-strain genomes for metagenomic binning, comparative biology and taxonomic classification.</title>
        <authorList>
            <person name="Goeker M."/>
        </authorList>
    </citation>
    <scope>NUCLEOTIDE SEQUENCE [LARGE SCALE GENOMIC DNA]</scope>
    <source>
        <strain evidence="2 3">DSM 45707</strain>
    </source>
</reference>
<keyword evidence="2" id="KW-0255">Endonuclease</keyword>
<gene>
    <name evidence="2" type="ORF">EDD58_108122</name>
</gene>
<keyword evidence="2" id="KW-0378">Hydrolase</keyword>
<comment type="caution">
    <text evidence="2">The sequence shown here is derived from an EMBL/GenBank/DDBJ whole genome shotgun (WGS) entry which is preliminary data.</text>
</comment>
<name>A0A4R3L318_9BACL</name>
<keyword evidence="3" id="KW-1185">Reference proteome</keyword>
<dbReference type="PANTHER" id="PTHR43581:SF4">
    <property type="entry name" value="ATP_GTP PHOSPHATASE"/>
    <property type="match status" value="1"/>
</dbReference>
<dbReference type="SUPFAM" id="SSF52540">
    <property type="entry name" value="P-loop containing nucleoside triphosphate hydrolases"/>
    <property type="match status" value="1"/>
</dbReference>
<protein>
    <submittedName>
        <fullName evidence="2">Putative ATP-dependent endonuclease of OLD family</fullName>
    </submittedName>
</protein>
<dbReference type="PANTHER" id="PTHR43581">
    <property type="entry name" value="ATP/GTP PHOSPHATASE"/>
    <property type="match status" value="1"/>
</dbReference>
<sequence length="634" mass="72454">MILELSKGGSKKLILRKLTLRNFRGYKECEINFSRDITAIIGKNDIGKSTILEALEVFFADAPHKLLDVSDLCITTQEDIIEITTYFELLEDENEVIIDSSHPTDFKKENLLNEEGLLEIKLSVKVDRNASTITSGSVTRSLLAYYPKVFSKKPLITLNNSALKKLITDEIKSKYTDLNLTINATIRSALYRDAITSNPEKEMVEINIGEIENQKKAWEKIKLVLPIYQLFKVDRSNSDKDKDVQDPIKMVVAESVKGIEKEFYAMARNVEKQVKEVLENTIEKLKEFPQFSGVSLTPNMNIGKLDSLFSFNIDTDNGIPLNKRGSGIRRLVLLSYFRAEADRVLKNSEKSSVIYAIEEPETSQHPDFQKMIIESLIKIARADKRQVFITTHSPEVAGFFEIEDINLIERKGGYPVICALDHNQKADKIIETLGQLPSISSKVVMFVEGENDIRFIRAIGQLPTFKSIIDIEKDVSIMPTNGGQLVNIIKKRYLKNIDVPEFHFYDSDVQPYIDAVNEMNQDVNGSRMGFCTNYNMLENYVPTNRINEFFNTEIEDSKTIDIVSELKSILKKWNDKQIKAKLNEDVMKNVLEEDLEKHGVFEELKDIFVVLNHLKNKNFSDAQSIVNKRMLVHL</sequence>
<dbReference type="Pfam" id="PF13175">
    <property type="entry name" value="AAA_15"/>
    <property type="match status" value="1"/>
</dbReference>
<dbReference type="AlphaFoldDB" id="A0A4R3L318"/>
<dbReference type="GO" id="GO:0004519">
    <property type="term" value="F:endonuclease activity"/>
    <property type="evidence" value="ECO:0007669"/>
    <property type="project" value="UniProtKB-KW"/>
</dbReference>